<reference evidence="2 3" key="1">
    <citation type="submission" date="2019-03" db="EMBL/GenBank/DDBJ databases">
        <title>Genomic Encyclopedia of Archaeal and Bacterial Type Strains, Phase II (KMG-II): from individual species to whole genera.</title>
        <authorList>
            <person name="Goeker M."/>
        </authorList>
    </citation>
    <scope>NUCLEOTIDE SEQUENCE [LARGE SCALE GENOMIC DNA]</scope>
    <source>
        <strain evidence="2 3">ATCC 25309</strain>
    </source>
</reference>
<proteinExistence type="predicted"/>
<dbReference type="AlphaFoldDB" id="A0A4R7RIQ5"/>
<keyword evidence="1" id="KW-0812">Transmembrane</keyword>
<keyword evidence="3" id="KW-1185">Reference proteome</keyword>
<dbReference type="Proteomes" id="UP000295662">
    <property type="component" value="Unassembled WGS sequence"/>
</dbReference>
<comment type="caution">
    <text evidence="2">The sequence shown here is derived from an EMBL/GenBank/DDBJ whole genome shotgun (WGS) entry which is preliminary data.</text>
</comment>
<keyword evidence="1" id="KW-0472">Membrane</keyword>
<evidence type="ECO:0000313" key="2">
    <source>
        <dbReference type="EMBL" id="TDU63069.1"/>
    </source>
</evidence>
<keyword evidence="1" id="KW-1133">Transmembrane helix</keyword>
<accession>A0A4R7RIQ5</accession>
<gene>
    <name evidence="2" type="ORF">EI77_04590</name>
</gene>
<evidence type="ECO:0000313" key="3">
    <source>
        <dbReference type="Proteomes" id="UP000295662"/>
    </source>
</evidence>
<feature type="transmembrane region" description="Helical" evidence="1">
    <location>
        <begin position="12"/>
        <end position="31"/>
    </location>
</feature>
<name>A0A4R7RIQ5_9BACT</name>
<evidence type="ECO:0000256" key="1">
    <source>
        <dbReference type="SAM" id="Phobius"/>
    </source>
</evidence>
<protein>
    <submittedName>
        <fullName evidence="2">Uncharacterized protein</fullName>
    </submittedName>
</protein>
<dbReference type="EMBL" id="SOCA01000017">
    <property type="protein sequence ID" value="TDU63069.1"/>
    <property type="molecule type" value="Genomic_DNA"/>
</dbReference>
<sequence length="126" mass="14315">MSFDDPDLVTSTRVFVGLWSVLWMIGGVIFLGDQYLQTFSTVKCVADRTGIQILHVAPFYKKEITFPWSDVTWVTHTLTSGRLYGGLALVLEKKEYEIDNFLETKLAEEAAAFLDEVRADSFKKAR</sequence>
<organism evidence="2 3">
    <name type="scientific">Prosthecobacter fusiformis</name>
    <dbReference type="NCBI Taxonomy" id="48464"/>
    <lineage>
        <taxon>Bacteria</taxon>
        <taxon>Pseudomonadati</taxon>
        <taxon>Verrucomicrobiota</taxon>
        <taxon>Verrucomicrobiia</taxon>
        <taxon>Verrucomicrobiales</taxon>
        <taxon>Verrucomicrobiaceae</taxon>
        <taxon>Prosthecobacter</taxon>
    </lineage>
</organism>